<comment type="caution">
    <text evidence="1">The sequence shown here is derived from an EMBL/GenBank/DDBJ whole genome shotgun (WGS) entry which is preliminary data.</text>
</comment>
<protein>
    <submittedName>
        <fullName evidence="1">Uncharacterized protein</fullName>
    </submittedName>
</protein>
<proteinExistence type="predicted"/>
<dbReference type="AlphaFoldDB" id="A0AAN9K511"/>
<reference evidence="1 2" key="1">
    <citation type="submission" date="2024-01" db="EMBL/GenBank/DDBJ databases">
        <title>The genomes of 5 underutilized Papilionoideae crops provide insights into root nodulation and disease resistance.</title>
        <authorList>
            <person name="Yuan L."/>
        </authorList>
    </citation>
    <scope>NUCLEOTIDE SEQUENCE [LARGE SCALE GENOMIC DNA]</scope>
    <source>
        <strain evidence="1">LY-2023</strain>
        <tissue evidence="1">Leaf</tissue>
    </source>
</reference>
<accession>A0AAN9K511</accession>
<organism evidence="1 2">
    <name type="scientific">Clitoria ternatea</name>
    <name type="common">Butterfly pea</name>
    <dbReference type="NCBI Taxonomy" id="43366"/>
    <lineage>
        <taxon>Eukaryota</taxon>
        <taxon>Viridiplantae</taxon>
        <taxon>Streptophyta</taxon>
        <taxon>Embryophyta</taxon>
        <taxon>Tracheophyta</taxon>
        <taxon>Spermatophyta</taxon>
        <taxon>Magnoliopsida</taxon>
        <taxon>eudicotyledons</taxon>
        <taxon>Gunneridae</taxon>
        <taxon>Pentapetalae</taxon>
        <taxon>rosids</taxon>
        <taxon>fabids</taxon>
        <taxon>Fabales</taxon>
        <taxon>Fabaceae</taxon>
        <taxon>Papilionoideae</taxon>
        <taxon>50 kb inversion clade</taxon>
        <taxon>NPAAA clade</taxon>
        <taxon>indigoferoid/millettioid clade</taxon>
        <taxon>Phaseoleae</taxon>
        <taxon>Clitoria</taxon>
    </lineage>
</organism>
<dbReference type="Proteomes" id="UP001359559">
    <property type="component" value="Unassembled WGS sequence"/>
</dbReference>
<evidence type="ECO:0000313" key="1">
    <source>
        <dbReference type="EMBL" id="KAK7309988.1"/>
    </source>
</evidence>
<dbReference type="EMBL" id="JAYKXN010000002">
    <property type="protein sequence ID" value="KAK7309988.1"/>
    <property type="molecule type" value="Genomic_DNA"/>
</dbReference>
<gene>
    <name evidence="1" type="ORF">RJT34_07165</name>
</gene>
<evidence type="ECO:0000313" key="2">
    <source>
        <dbReference type="Proteomes" id="UP001359559"/>
    </source>
</evidence>
<name>A0AAN9K511_CLITE</name>
<keyword evidence="2" id="KW-1185">Reference proteome</keyword>
<sequence length="136" mass="15533">MRARGEEAVRASRTSWRVDWSCGVHVDLDGAEVEGHWVDLRGPRWICEEGRRLGPDSRESSRTWRVVKRSWDHVGGPNHVRCRRQRRLRVAVGVWKANRAIGRGVEFAIFALLEACTIDVLDLSLSSTKNENGEEE</sequence>